<dbReference type="PANTHER" id="PTHR22807:SF30">
    <property type="entry name" value="28S RRNA (CYTOSINE(4447)-C(5))-METHYLTRANSFERASE-RELATED"/>
    <property type="match status" value="1"/>
</dbReference>
<evidence type="ECO:0000259" key="8">
    <source>
        <dbReference type="PROSITE" id="PS51686"/>
    </source>
</evidence>
<evidence type="ECO:0000256" key="2">
    <source>
        <dbReference type="ARBA" id="ARBA00022490"/>
    </source>
</evidence>
<feature type="domain" description="SAM-dependent MTase RsmB/NOP-type" evidence="8">
    <location>
        <begin position="20"/>
        <end position="295"/>
    </location>
</feature>
<dbReference type="AlphaFoldDB" id="A0A7G9GJM5"/>
<feature type="binding site" evidence="7">
    <location>
        <position position="132"/>
    </location>
    <ligand>
        <name>S-adenosyl-L-methionine</name>
        <dbReference type="ChEBI" id="CHEBI:59789"/>
    </ligand>
</feature>
<dbReference type="GO" id="GO:0003723">
    <property type="term" value="F:RNA binding"/>
    <property type="evidence" value="ECO:0007669"/>
    <property type="project" value="UniProtKB-UniRule"/>
</dbReference>
<dbReference type="EMBL" id="CP060636">
    <property type="protein sequence ID" value="QNM11007.1"/>
    <property type="molecule type" value="Genomic_DNA"/>
</dbReference>
<dbReference type="CDD" id="cd21147">
    <property type="entry name" value="RsmF_methylt_CTD1"/>
    <property type="match status" value="1"/>
</dbReference>
<evidence type="ECO:0000313" key="10">
    <source>
        <dbReference type="Proteomes" id="UP000515856"/>
    </source>
</evidence>
<dbReference type="PROSITE" id="PS51686">
    <property type="entry name" value="SAM_MT_RSMB_NOP"/>
    <property type="match status" value="1"/>
</dbReference>
<evidence type="ECO:0000313" key="9">
    <source>
        <dbReference type="EMBL" id="QNM11007.1"/>
    </source>
</evidence>
<keyword evidence="5 7" id="KW-0949">S-adenosyl-L-methionine</keyword>
<dbReference type="InterPro" id="IPR001678">
    <property type="entry name" value="MeTrfase_RsmB-F_NOP2_dom"/>
</dbReference>
<protein>
    <submittedName>
        <fullName evidence="9">RsmF rRNA methyltransferase first C-terminal domain-containing protein</fullName>
    </submittedName>
</protein>
<evidence type="ECO:0000256" key="6">
    <source>
        <dbReference type="ARBA" id="ARBA00022884"/>
    </source>
</evidence>
<keyword evidence="4 7" id="KW-0808">Transferase</keyword>
<dbReference type="Pfam" id="PF17125">
    <property type="entry name" value="Methyltr_RsmF_N"/>
    <property type="match status" value="1"/>
</dbReference>
<dbReference type="RefSeq" id="WP_117455297.1">
    <property type="nucleotide sequence ID" value="NZ_CP060636.1"/>
</dbReference>
<organism evidence="9 10">
    <name type="scientific">[Eubacterium] hominis</name>
    <dbReference type="NCBI Taxonomy" id="2764325"/>
    <lineage>
        <taxon>Bacteria</taxon>
        <taxon>Bacillati</taxon>
        <taxon>Bacillota</taxon>
        <taxon>Erysipelotrichia</taxon>
        <taxon>Erysipelotrichales</taxon>
        <taxon>Erysipelotrichaceae</taxon>
        <taxon>Amedibacillus</taxon>
    </lineage>
</organism>
<feature type="active site" description="Nucleophile" evidence="7">
    <location>
        <position position="230"/>
    </location>
</feature>
<comment type="similarity">
    <text evidence="1 7">Belongs to the class I-like SAM-binding methyltransferase superfamily. RsmB/NOP family.</text>
</comment>
<dbReference type="PROSITE" id="PS01153">
    <property type="entry name" value="NOL1_NOP2_SUN"/>
    <property type="match status" value="1"/>
</dbReference>
<dbReference type="GO" id="GO:0008173">
    <property type="term" value="F:RNA methyltransferase activity"/>
    <property type="evidence" value="ECO:0007669"/>
    <property type="project" value="InterPro"/>
</dbReference>
<keyword evidence="3 7" id="KW-0489">Methyltransferase</keyword>
<dbReference type="Pfam" id="PF01189">
    <property type="entry name" value="Methyltr_RsmB-F"/>
    <property type="match status" value="1"/>
</dbReference>
<dbReference type="Proteomes" id="UP000515856">
    <property type="component" value="Chromosome"/>
</dbReference>
<keyword evidence="6 7" id="KW-0694">RNA-binding</keyword>
<gene>
    <name evidence="9" type="ORF">H9Q80_12090</name>
</gene>
<reference evidence="9 10" key="1">
    <citation type="submission" date="2020-08" db="EMBL/GenBank/DDBJ databases">
        <authorList>
            <person name="Liu C."/>
            <person name="Sun Q."/>
        </authorList>
    </citation>
    <scope>NUCLEOTIDE SEQUENCE [LARGE SCALE GENOMIC DNA]</scope>
    <source>
        <strain evidence="9 10">NSJ-61</strain>
    </source>
</reference>
<accession>A0A7G9GJM5</accession>
<feature type="binding site" evidence="7">
    <location>
        <begin position="108"/>
        <end position="114"/>
    </location>
    <ligand>
        <name>S-adenosyl-L-methionine</name>
        <dbReference type="ChEBI" id="CHEBI:59789"/>
    </ligand>
</feature>
<dbReference type="InterPro" id="IPR029063">
    <property type="entry name" value="SAM-dependent_MTases_sf"/>
</dbReference>
<dbReference type="PANTHER" id="PTHR22807">
    <property type="entry name" value="NOP2 YEAST -RELATED NOL1/NOP2/FMU SUN DOMAIN-CONTAINING"/>
    <property type="match status" value="1"/>
</dbReference>
<evidence type="ECO:0000256" key="5">
    <source>
        <dbReference type="ARBA" id="ARBA00022691"/>
    </source>
</evidence>
<dbReference type="Pfam" id="PF13636">
    <property type="entry name" value="Methyltranf_PUA"/>
    <property type="match status" value="1"/>
</dbReference>
<keyword evidence="10" id="KW-1185">Reference proteome</keyword>
<name>A0A7G9GJM5_9FIRM</name>
<comment type="caution">
    <text evidence="7">Lacks conserved residue(s) required for the propagation of feature annotation.</text>
</comment>
<keyword evidence="2" id="KW-0963">Cytoplasm</keyword>
<sequence>MKEQFLDRMKRYLGDEYEAYEQTLQEGMYRGIRINPCKSDIEEIKALSLCEMTPSKICSDSFYIPEDVAHLGNHPAHLAGLFYMQEPSASSAVEVLDVQAGDWVLDLCAAPGGKSTQIGAKLHHTGFLVSNEIDAKRAVILMSNMERMGFGECMITNTRPEILCEEMMGCFDKVLVDAPCSGEGMFKKHSKAMDDWSEEHVCACATRQQLILDSAYEALKQDGIMVYSTCTYSMEENEETVYAFLEKHPDMELIDAGVNFGRVGFPYKNLDHTLVRRILPMDQGEGHFIAKMKKHGPQQSVKLKKLTNDGLPSFVNDFLSNQLNEALPYHIVLYDKVYLKNTPFIKLKKTRILRQGILAGEIIKNRIEPHQHFYTASLLQNRYQHIYDMSEDECHAFLEGNQLSVSGYKGFIALSWHHHPIGFGKGDGMVIKNKYPKGMRIR</sequence>
<dbReference type="InterPro" id="IPR031341">
    <property type="entry name" value="Methyltr_RsmF_N"/>
</dbReference>
<dbReference type="InterPro" id="IPR027391">
    <property type="entry name" value="Nol1_Nop2_Fmu_2"/>
</dbReference>
<evidence type="ECO:0000256" key="7">
    <source>
        <dbReference type="PROSITE-ProRule" id="PRU01023"/>
    </source>
</evidence>
<dbReference type="PRINTS" id="PR02008">
    <property type="entry name" value="RCMTFAMILY"/>
</dbReference>
<dbReference type="GO" id="GO:0001510">
    <property type="term" value="P:RNA methylation"/>
    <property type="evidence" value="ECO:0007669"/>
    <property type="project" value="InterPro"/>
</dbReference>
<evidence type="ECO:0000256" key="3">
    <source>
        <dbReference type="ARBA" id="ARBA00022603"/>
    </source>
</evidence>
<dbReference type="InterPro" id="IPR018314">
    <property type="entry name" value="RsmB/NOL1/NOP2-like_CS"/>
</dbReference>
<dbReference type="Gene3D" id="3.30.70.1170">
    <property type="entry name" value="Sun protein, domain 3"/>
    <property type="match status" value="1"/>
</dbReference>
<dbReference type="Gene3D" id="2.30.130.60">
    <property type="match status" value="1"/>
</dbReference>
<dbReference type="Gene3D" id="3.40.50.150">
    <property type="entry name" value="Vaccinia Virus protein VP39"/>
    <property type="match status" value="1"/>
</dbReference>
<proteinExistence type="inferred from homology"/>
<dbReference type="KEGG" id="ehn:H9Q80_12090"/>
<feature type="binding site" evidence="7">
    <location>
        <position position="177"/>
    </location>
    <ligand>
        <name>S-adenosyl-L-methionine</name>
        <dbReference type="ChEBI" id="CHEBI:59789"/>
    </ligand>
</feature>
<evidence type="ECO:0000256" key="1">
    <source>
        <dbReference type="ARBA" id="ARBA00007494"/>
    </source>
</evidence>
<evidence type="ECO:0000256" key="4">
    <source>
        <dbReference type="ARBA" id="ARBA00022679"/>
    </source>
</evidence>
<dbReference type="InterPro" id="IPR049560">
    <property type="entry name" value="MeTrfase_RsmB-F_NOP2_cat"/>
</dbReference>
<dbReference type="SUPFAM" id="SSF53335">
    <property type="entry name" value="S-adenosyl-L-methionine-dependent methyltransferases"/>
    <property type="match status" value="1"/>
</dbReference>
<dbReference type="InterPro" id="IPR023267">
    <property type="entry name" value="RCMT"/>
</dbReference>